<accession>A0AAV5MBF6</accession>
<feature type="compositionally biased region" description="Low complexity" evidence="2">
    <location>
        <begin position="646"/>
        <end position="662"/>
    </location>
</feature>
<protein>
    <submittedName>
        <fullName evidence="3">Uncharacterized protein</fullName>
    </submittedName>
</protein>
<feature type="region of interest" description="Disordered" evidence="2">
    <location>
        <begin position="41"/>
        <end position="82"/>
    </location>
</feature>
<keyword evidence="4" id="KW-1185">Reference proteome</keyword>
<organism evidence="3 4">
    <name type="scientific">Rubroshorea leprosula</name>
    <dbReference type="NCBI Taxonomy" id="152421"/>
    <lineage>
        <taxon>Eukaryota</taxon>
        <taxon>Viridiplantae</taxon>
        <taxon>Streptophyta</taxon>
        <taxon>Embryophyta</taxon>
        <taxon>Tracheophyta</taxon>
        <taxon>Spermatophyta</taxon>
        <taxon>Magnoliopsida</taxon>
        <taxon>eudicotyledons</taxon>
        <taxon>Gunneridae</taxon>
        <taxon>Pentapetalae</taxon>
        <taxon>rosids</taxon>
        <taxon>malvids</taxon>
        <taxon>Malvales</taxon>
        <taxon>Dipterocarpaceae</taxon>
        <taxon>Rubroshorea</taxon>
    </lineage>
</organism>
<keyword evidence="1" id="KW-0175">Coiled coil</keyword>
<feature type="region of interest" description="Disordered" evidence="2">
    <location>
        <begin position="240"/>
        <end position="334"/>
    </location>
</feature>
<dbReference type="EMBL" id="BPVZ01000222">
    <property type="protein sequence ID" value="GKV47146.1"/>
    <property type="molecule type" value="Genomic_DNA"/>
</dbReference>
<feature type="coiled-coil region" evidence="1">
    <location>
        <begin position="457"/>
        <end position="519"/>
    </location>
</feature>
<feature type="compositionally biased region" description="Low complexity" evidence="2">
    <location>
        <begin position="267"/>
        <end position="281"/>
    </location>
</feature>
<feature type="region of interest" description="Disordered" evidence="2">
    <location>
        <begin position="646"/>
        <end position="670"/>
    </location>
</feature>
<evidence type="ECO:0000256" key="2">
    <source>
        <dbReference type="SAM" id="MobiDB-lite"/>
    </source>
</evidence>
<name>A0AAV5MBF6_9ROSI</name>
<feature type="compositionally biased region" description="Polar residues" evidence="2">
    <location>
        <begin position="47"/>
        <end position="56"/>
    </location>
</feature>
<feature type="compositionally biased region" description="Basic and acidic residues" evidence="2">
    <location>
        <begin position="299"/>
        <end position="311"/>
    </location>
</feature>
<feature type="compositionally biased region" description="Basic and acidic residues" evidence="2">
    <location>
        <begin position="1"/>
        <end position="16"/>
    </location>
</feature>
<evidence type="ECO:0000313" key="3">
    <source>
        <dbReference type="EMBL" id="GKV47146.1"/>
    </source>
</evidence>
<comment type="caution">
    <text evidence="3">The sequence shown here is derived from an EMBL/GenBank/DDBJ whole genome shotgun (WGS) entry which is preliminary data.</text>
</comment>
<evidence type="ECO:0000313" key="4">
    <source>
        <dbReference type="Proteomes" id="UP001054252"/>
    </source>
</evidence>
<feature type="region of interest" description="Disordered" evidence="2">
    <location>
        <begin position="99"/>
        <end position="119"/>
    </location>
</feature>
<dbReference type="Proteomes" id="UP001054252">
    <property type="component" value="Unassembled WGS sequence"/>
</dbReference>
<reference evidence="3 4" key="1">
    <citation type="journal article" date="2021" name="Commun. Biol.">
        <title>The genome of Shorea leprosula (Dipterocarpaceae) highlights the ecological relevance of drought in aseasonal tropical rainforests.</title>
        <authorList>
            <person name="Ng K.K.S."/>
            <person name="Kobayashi M.J."/>
            <person name="Fawcett J.A."/>
            <person name="Hatakeyama M."/>
            <person name="Paape T."/>
            <person name="Ng C.H."/>
            <person name="Ang C.C."/>
            <person name="Tnah L.H."/>
            <person name="Lee C.T."/>
            <person name="Nishiyama T."/>
            <person name="Sese J."/>
            <person name="O'Brien M.J."/>
            <person name="Copetti D."/>
            <person name="Mohd Noor M.I."/>
            <person name="Ong R.C."/>
            <person name="Putra M."/>
            <person name="Sireger I.Z."/>
            <person name="Indrioko S."/>
            <person name="Kosugi Y."/>
            <person name="Izuno A."/>
            <person name="Isagi Y."/>
            <person name="Lee S.L."/>
            <person name="Shimizu K.K."/>
        </authorList>
    </citation>
    <scope>NUCLEOTIDE SEQUENCE [LARGE SCALE GENOMIC DNA]</scope>
    <source>
        <strain evidence="3">214</strain>
    </source>
</reference>
<evidence type="ECO:0000256" key="1">
    <source>
        <dbReference type="SAM" id="Coils"/>
    </source>
</evidence>
<gene>
    <name evidence="3" type="ORF">SLEP1_g54066</name>
</gene>
<proteinExistence type="predicted"/>
<dbReference type="AlphaFoldDB" id="A0AAV5MBF6"/>
<feature type="region of interest" description="Disordered" evidence="2">
    <location>
        <begin position="1"/>
        <end position="29"/>
    </location>
</feature>
<sequence length="670" mass="71915">MDSLRELRELRGNQGREEEEEEGVISAEPIAMIVPLELQDLLETMAPESSASSSAKDNGGDHPTASSSSSSSEETPSREEGIGGCGWSCLRPACSWGVGKQNDHGQAKQSAKGAQGSARWRTRVGANAANAQQYKVHHWLYAVVCAIRGTGQGDRVQVAVSMPAGSHLSRRKVVLPFRAREEPAVQERPEQSGELLTRDTNLKNRLLEHARSENLIDLEALVTPKLLAVFGFADVANLFNEGSRGRGAGSTSQRQTRFDERPPPAPQSRSSSHRGSSLAPRPRADHRAKAAAPNARRRPREETKSEDEVPLIRRKTSGGTQPAEAAGPAVVGSPTARVAAEPASTSASVSGPKIAYPEGFSYVKAECQPAMVQGMHNFVPPSDSKRAKAFEQQYGAQVAMIKLMDAFNYAVALYESEQRARTQNRELGSKCKQLAAEKASLMDDVNCLQGFEMVNRAAAAESRADELANRNNELREELEQARAERESGIQAAKEEAARVAEADQNLTAAREALNELKTSHARSVSIARAQAAEWFVGSAAFQDAVAVASANVTTEIYNEIRGKGKSLAPLVDATVRLRWDLNEEGVPVWPLQVLEDGEDPARLPSSDAWVEGAPVAEQEPSSTPPNSQPVVVLASLLVSAPAFEPAARSPLARSPAAAADASIPVDLTDD</sequence>